<comment type="caution">
    <text evidence="2">The sequence shown here is derived from an EMBL/GenBank/DDBJ whole genome shotgun (WGS) entry which is preliminary data.</text>
</comment>
<feature type="region of interest" description="Disordered" evidence="1">
    <location>
        <begin position="1"/>
        <end position="34"/>
    </location>
</feature>
<evidence type="ECO:0000313" key="3">
    <source>
        <dbReference type="Proteomes" id="UP001152562"/>
    </source>
</evidence>
<protein>
    <submittedName>
        <fullName evidence="2">Uncharacterized protein</fullName>
    </submittedName>
</protein>
<reference evidence="2" key="1">
    <citation type="submission" date="2022-05" db="EMBL/GenBank/DDBJ databases">
        <authorList>
            <person name="Okamura Y."/>
        </authorList>
    </citation>
    <scope>NUCLEOTIDE SEQUENCE</scope>
</reference>
<gene>
    <name evidence="2" type="ORF">PIBRA_LOCUS10432</name>
</gene>
<proteinExistence type="predicted"/>
<accession>A0A9P0TMJ0</accession>
<dbReference type="Proteomes" id="UP001152562">
    <property type="component" value="Unassembled WGS sequence"/>
</dbReference>
<evidence type="ECO:0000256" key="1">
    <source>
        <dbReference type="SAM" id="MobiDB-lite"/>
    </source>
</evidence>
<organism evidence="2 3">
    <name type="scientific">Pieris brassicae</name>
    <name type="common">White butterfly</name>
    <name type="synonym">Large white butterfly</name>
    <dbReference type="NCBI Taxonomy" id="7116"/>
    <lineage>
        <taxon>Eukaryota</taxon>
        <taxon>Metazoa</taxon>
        <taxon>Ecdysozoa</taxon>
        <taxon>Arthropoda</taxon>
        <taxon>Hexapoda</taxon>
        <taxon>Insecta</taxon>
        <taxon>Pterygota</taxon>
        <taxon>Neoptera</taxon>
        <taxon>Endopterygota</taxon>
        <taxon>Lepidoptera</taxon>
        <taxon>Glossata</taxon>
        <taxon>Ditrysia</taxon>
        <taxon>Papilionoidea</taxon>
        <taxon>Pieridae</taxon>
        <taxon>Pierinae</taxon>
        <taxon>Pieris</taxon>
    </lineage>
</organism>
<sequence>MTTLSEMATVQNPHLAQNQSNMTSKAKEAAERGNVCGKKARDNVVLADLGVRKVTIRETATGARIIEIVQELKVQKRLVNLLRNYAAFGRLILCLNNG</sequence>
<evidence type="ECO:0000313" key="2">
    <source>
        <dbReference type="EMBL" id="CAH4034228.1"/>
    </source>
</evidence>
<dbReference type="EMBL" id="CALOZG010000040">
    <property type="protein sequence ID" value="CAH4034228.1"/>
    <property type="molecule type" value="Genomic_DNA"/>
</dbReference>
<feature type="compositionally biased region" description="Polar residues" evidence="1">
    <location>
        <begin position="1"/>
        <end position="24"/>
    </location>
</feature>
<dbReference type="AlphaFoldDB" id="A0A9P0TMJ0"/>
<keyword evidence="3" id="KW-1185">Reference proteome</keyword>
<name>A0A9P0TMJ0_PIEBR</name>